<evidence type="ECO:0000256" key="1">
    <source>
        <dbReference type="ARBA" id="ARBA00022676"/>
    </source>
</evidence>
<proteinExistence type="predicted"/>
<name>A0ABV9MV43_9ENTE</name>
<dbReference type="Pfam" id="PF01501">
    <property type="entry name" value="Glyco_transf_8"/>
    <property type="match status" value="1"/>
</dbReference>
<evidence type="ECO:0000313" key="5">
    <source>
        <dbReference type="Proteomes" id="UP001595969"/>
    </source>
</evidence>
<dbReference type="PANTHER" id="PTHR13778">
    <property type="entry name" value="GLYCOSYLTRANSFERASE 8 DOMAIN-CONTAINING PROTEIN"/>
    <property type="match status" value="1"/>
</dbReference>
<organism evidence="4 5">
    <name type="scientific">Enterococcus lemanii</name>
    <dbReference type="NCBI Taxonomy" id="1159752"/>
    <lineage>
        <taxon>Bacteria</taxon>
        <taxon>Bacillati</taxon>
        <taxon>Bacillota</taxon>
        <taxon>Bacilli</taxon>
        <taxon>Lactobacillales</taxon>
        <taxon>Enterococcaceae</taxon>
        <taxon>Enterococcus</taxon>
    </lineage>
</organism>
<gene>
    <name evidence="4" type="ORF">ACFO5I_02075</name>
</gene>
<evidence type="ECO:0000256" key="2">
    <source>
        <dbReference type="ARBA" id="ARBA00022679"/>
    </source>
</evidence>
<reference evidence="5" key="1">
    <citation type="journal article" date="2019" name="Int. J. Syst. Evol. Microbiol.">
        <title>The Global Catalogue of Microorganisms (GCM) 10K type strain sequencing project: providing services to taxonomists for standard genome sequencing and annotation.</title>
        <authorList>
            <consortium name="The Broad Institute Genomics Platform"/>
            <consortium name="The Broad Institute Genome Sequencing Center for Infectious Disease"/>
            <person name="Wu L."/>
            <person name="Ma J."/>
        </authorList>
    </citation>
    <scope>NUCLEOTIDE SEQUENCE [LARGE SCALE GENOMIC DNA]</scope>
    <source>
        <strain evidence="5">CGMCC 1.19032</strain>
    </source>
</reference>
<dbReference type="Proteomes" id="UP001595969">
    <property type="component" value="Unassembled WGS sequence"/>
</dbReference>
<evidence type="ECO:0000256" key="3">
    <source>
        <dbReference type="ARBA" id="ARBA00022723"/>
    </source>
</evidence>
<dbReference type="PANTHER" id="PTHR13778:SF47">
    <property type="entry name" value="LIPOPOLYSACCHARIDE 1,3-GALACTOSYLTRANSFERASE"/>
    <property type="match status" value="1"/>
</dbReference>
<dbReference type="EMBL" id="JBHSGS010000010">
    <property type="protein sequence ID" value="MFC4718533.1"/>
    <property type="molecule type" value="Genomic_DNA"/>
</dbReference>
<keyword evidence="5" id="KW-1185">Reference proteome</keyword>
<dbReference type="SUPFAM" id="SSF53448">
    <property type="entry name" value="Nucleotide-diphospho-sugar transferases"/>
    <property type="match status" value="1"/>
</dbReference>
<sequence length="286" mass="33746">MEQPIDLLFTLDEGYLEPMQVALTSIYTHHAKQPFRIWVIHETIREEKQTQLHAFVEKFGWQLQFLEVDGAIFEGAPTVERYPREMYFRLLAGQILPTSITKVLYLDPDILVINSLQPLWETSLEGYLLAAATHRRIIDLTTKFNQIRLDTDHDYYNSGVLLINLEKARELVSWSEIQQTIEKYNKLLMLPDQDVLNHLYGKYTLEVPEEIWNYDARLYTSYLARSLGEYNSHWIAQNTAILHFCGKPKPWDAKNDTRFTALYLDYQKLTRKFMPRLELKNRPSTI</sequence>
<dbReference type="InterPro" id="IPR002495">
    <property type="entry name" value="Glyco_trans_8"/>
</dbReference>
<dbReference type="RefSeq" id="WP_204653937.1">
    <property type="nucleotide sequence ID" value="NZ_JAFBFD010000016.1"/>
</dbReference>
<protein>
    <submittedName>
        <fullName evidence="4">Glycosyltransferase family 8 protein</fullName>
    </submittedName>
</protein>
<dbReference type="InterPro" id="IPR029044">
    <property type="entry name" value="Nucleotide-diphossugar_trans"/>
</dbReference>
<dbReference type="Gene3D" id="3.90.550.10">
    <property type="entry name" value="Spore Coat Polysaccharide Biosynthesis Protein SpsA, Chain A"/>
    <property type="match status" value="1"/>
</dbReference>
<dbReference type="CDD" id="cd04194">
    <property type="entry name" value="GT8_A4GalT_like"/>
    <property type="match status" value="1"/>
</dbReference>
<accession>A0ABV9MV43</accession>
<comment type="caution">
    <text evidence="4">The sequence shown here is derived from an EMBL/GenBank/DDBJ whole genome shotgun (WGS) entry which is preliminary data.</text>
</comment>
<dbReference type="InterPro" id="IPR050748">
    <property type="entry name" value="Glycosyltrans_8_dom-fam"/>
</dbReference>
<keyword evidence="2" id="KW-0808">Transferase</keyword>
<evidence type="ECO:0000313" key="4">
    <source>
        <dbReference type="EMBL" id="MFC4718533.1"/>
    </source>
</evidence>
<keyword evidence="3" id="KW-0479">Metal-binding</keyword>
<keyword evidence="1" id="KW-0328">Glycosyltransferase</keyword>